<comment type="caution">
    <text evidence="2">The sequence shown here is derived from an EMBL/GenBank/DDBJ whole genome shotgun (WGS) entry which is preliminary data.</text>
</comment>
<evidence type="ECO:0000313" key="3">
    <source>
        <dbReference type="Proteomes" id="UP000262379"/>
    </source>
</evidence>
<organism evidence="2 3">
    <name type="scientific">Mesorhizobium denitrificans</name>
    <dbReference type="NCBI Taxonomy" id="2294114"/>
    <lineage>
        <taxon>Bacteria</taxon>
        <taxon>Pseudomonadati</taxon>
        <taxon>Pseudomonadota</taxon>
        <taxon>Alphaproteobacteria</taxon>
        <taxon>Hyphomicrobiales</taxon>
        <taxon>Phyllobacteriaceae</taxon>
        <taxon>Mesorhizobium</taxon>
    </lineage>
</organism>
<name>A0A371XG18_9HYPH</name>
<dbReference type="InterPro" id="IPR008030">
    <property type="entry name" value="NmrA-like"/>
</dbReference>
<dbReference type="RefSeq" id="WP_116623319.1">
    <property type="nucleotide sequence ID" value="NZ_QURN01000005.1"/>
</dbReference>
<proteinExistence type="predicted"/>
<reference evidence="3" key="1">
    <citation type="submission" date="2018-08" db="EMBL/GenBank/DDBJ databases">
        <authorList>
            <person name="Im W.T."/>
        </authorList>
    </citation>
    <scope>NUCLEOTIDE SEQUENCE [LARGE SCALE GENOMIC DNA]</scope>
    <source>
        <strain evidence="3">LA-28</strain>
    </source>
</reference>
<feature type="domain" description="NmrA-like" evidence="1">
    <location>
        <begin position="2"/>
        <end position="257"/>
    </location>
</feature>
<dbReference type="InterPro" id="IPR052718">
    <property type="entry name" value="NmrA-type_oxidoreductase"/>
</dbReference>
<dbReference type="EMBL" id="QURN01000005">
    <property type="protein sequence ID" value="RFC68176.1"/>
    <property type="molecule type" value="Genomic_DNA"/>
</dbReference>
<gene>
    <name evidence="2" type="ORF">DY251_07840</name>
</gene>
<accession>A0A371XG18</accession>
<keyword evidence="3" id="KW-1185">Reference proteome</keyword>
<dbReference type="SUPFAM" id="SSF51735">
    <property type="entry name" value="NAD(P)-binding Rossmann-fold domains"/>
    <property type="match status" value="1"/>
</dbReference>
<dbReference type="AlphaFoldDB" id="A0A371XG18"/>
<dbReference type="PANTHER" id="PTHR47129:SF1">
    <property type="entry name" value="NMRA-LIKE DOMAIN-CONTAINING PROTEIN"/>
    <property type="match status" value="1"/>
</dbReference>
<dbReference type="Pfam" id="PF05368">
    <property type="entry name" value="NmrA"/>
    <property type="match status" value="1"/>
</dbReference>
<evidence type="ECO:0000313" key="2">
    <source>
        <dbReference type="EMBL" id="RFC68176.1"/>
    </source>
</evidence>
<dbReference type="InterPro" id="IPR036291">
    <property type="entry name" value="NAD(P)-bd_dom_sf"/>
</dbReference>
<dbReference type="PANTHER" id="PTHR47129">
    <property type="entry name" value="QUINONE OXIDOREDUCTASE 2"/>
    <property type="match status" value="1"/>
</dbReference>
<evidence type="ECO:0000259" key="1">
    <source>
        <dbReference type="Pfam" id="PF05368"/>
    </source>
</evidence>
<dbReference type="Gene3D" id="3.40.50.720">
    <property type="entry name" value="NAD(P)-binding Rossmann-like Domain"/>
    <property type="match status" value="1"/>
</dbReference>
<dbReference type="Gene3D" id="3.90.25.10">
    <property type="entry name" value="UDP-galactose 4-epimerase, domain 1"/>
    <property type="match status" value="1"/>
</dbReference>
<protein>
    <submittedName>
        <fullName evidence="2">NAD-dependent epimerase/dehydratase family protein</fullName>
    </submittedName>
</protein>
<sequence length="294" mass="30248">MAEKILVTGASGHLGGLIVKKLLARGVAPSNIIAGTRDTAKLADLAAKGIETRKVDFNDEANLSKAFAGADTILIVSTDALDAAGTRLKQHRAAVKAAVAVGAKRLAYTSLPVPDASHVSFAPDHLGTEQAIKATGLPYLIFRNNWYQENLFMSLPNAFKSGQWYTSAGAGRTAFAAREDIADAIAAALAAPAGASAIYTLTGAEALPPAEIAKLAANATGKPLAVVDLTDEQLAGGMKAAGVPEAFIPTLVSFDTAAREGDLSIVTSDIEKLTGRKPKAVATFIKENAKGLAG</sequence>
<dbReference type="Proteomes" id="UP000262379">
    <property type="component" value="Unassembled WGS sequence"/>
</dbReference>